<dbReference type="HOGENOM" id="CLU_1785493_0_0_11"/>
<feature type="transmembrane region" description="Helical" evidence="8">
    <location>
        <begin position="6"/>
        <end position="28"/>
    </location>
</feature>
<keyword evidence="10" id="KW-0762">Sugar transport</keyword>
<keyword evidence="5 8" id="KW-1133">Transmembrane helix</keyword>
<dbReference type="EMBL" id="AM420293">
    <property type="protein sequence ID" value="CAM01637.1"/>
    <property type="molecule type" value="Genomic_DNA"/>
</dbReference>
<feature type="transmembrane region" description="Helical" evidence="8">
    <location>
        <begin position="64"/>
        <end position="89"/>
    </location>
</feature>
<evidence type="ECO:0000259" key="9">
    <source>
        <dbReference type="PROSITE" id="PS50850"/>
    </source>
</evidence>
<keyword evidence="11" id="KW-1185">Reference proteome</keyword>
<keyword evidence="6 8" id="KW-0472">Membrane</keyword>
<dbReference type="InterPro" id="IPR050820">
    <property type="entry name" value="MFS_Sugar_Transporter"/>
</dbReference>
<feature type="transmembrane region" description="Helical" evidence="8">
    <location>
        <begin position="35"/>
        <end position="58"/>
    </location>
</feature>
<evidence type="ECO:0000256" key="7">
    <source>
        <dbReference type="SAM" id="MobiDB-lite"/>
    </source>
</evidence>
<evidence type="ECO:0000313" key="10">
    <source>
        <dbReference type="EMBL" id="CAM01637.1"/>
    </source>
</evidence>
<dbReference type="InterPro" id="IPR005828">
    <property type="entry name" value="MFS_sugar_transport-like"/>
</dbReference>
<dbReference type="PANTHER" id="PTHR48023:SF4">
    <property type="entry name" value="D-XYLOSE-PROTON SYMPORTER-LIKE 2"/>
    <property type="match status" value="1"/>
</dbReference>
<dbReference type="AlphaFoldDB" id="A4FC62"/>
<dbReference type="KEGG" id="sen:SACE_2337"/>
<feature type="domain" description="Major facilitator superfamily (MFS) profile" evidence="9">
    <location>
        <begin position="1"/>
        <end position="145"/>
    </location>
</feature>
<evidence type="ECO:0000256" key="5">
    <source>
        <dbReference type="ARBA" id="ARBA00022989"/>
    </source>
</evidence>
<protein>
    <submittedName>
        <fullName evidence="10">Sugar transporter, MFS superfamily</fullName>
    </submittedName>
</protein>
<dbReference type="PANTHER" id="PTHR48023">
    <property type="entry name" value="D-XYLOSE-PROTON SYMPORTER-LIKE 2"/>
    <property type="match status" value="1"/>
</dbReference>
<sequence>MGTEASITATIANGVVSVVSVLIGIYLLDRVGRQPVIITGQAGITISLALLGGCFLLPESTVRSYVVLGFMLVFLFFMQSVISTVYWLVMAEVFPSACAVSRWAWRSSRSGSATPPWRSPSPSSSKSKSSRVTIAQGCPFLLSRR</sequence>
<keyword evidence="4 8" id="KW-0812">Transmembrane</keyword>
<feature type="region of interest" description="Disordered" evidence="7">
    <location>
        <begin position="108"/>
        <end position="133"/>
    </location>
</feature>
<dbReference type="Gene3D" id="1.20.1250.20">
    <property type="entry name" value="MFS general substrate transporter like domains"/>
    <property type="match status" value="1"/>
</dbReference>
<dbReference type="GO" id="GO:0022857">
    <property type="term" value="F:transmembrane transporter activity"/>
    <property type="evidence" value="ECO:0007669"/>
    <property type="project" value="InterPro"/>
</dbReference>
<dbReference type="Proteomes" id="UP000006728">
    <property type="component" value="Chromosome"/>
</dbReference>
<dbReference type="eggNOG" id="COG2814">
    <property type="taxonomic scope" value="Bacteria"/>
</dbReference>
<keyword evidence="3" id="KW-0813">Transport</keyword>
<evidence type="ECO:0000313" key="11">
    <source>
        <dbReference type="Proteomes" id="UP000006728"/>
    </source>
</evidence>
<evidence type="ECO:0000256" key="1">
    <source>
        <dbReference type="ARBA" id="ARBA00004651"/>
    </source>
</evidence>
<dbReference type="GO" id="GO:0005886">
    <property type="term" value="C:plasma membrane"/>
    <property type="evidence" value="ECO:0007669"/>
    <property type="project" value="UniProtKB-SubCell"/>
</dbReference>
<comment type="subcellular location">
    <subcellularLocation>
        <location evidence="1">Cell membrane</location>
        <topology evidence="1">Multi-pass membrane protein</topology>
    </subcellularLocation>
</comment>
<dbReference type="GO" id="GO:1904659">
    <property type="term" value="P:D-glucose transmembrane transport"/>
    <property type="evidence" value="ECO:0007669"/>
    <property type="project" value="TreeGrafter"/>
</dbReference>
<dbReference type="Pfam" id="PF00083">
    <property type="entry name" value="Sugar_tr"/>
    <property type="match status" value="1"/>
</dbReference>
<proteinExistence type="inferred from homology"/>
<comment type="similarity">
    <text evidence="2">Belongs to the major facilitator superfamily. Sugar transporter (TC 2.A.1.1) family.</text>
</comment>
<dbReference type="InterPro" id="IPR020846">
    <property type="entry name" value="MFS_dom"/>
</dbReference>
<dbReference type="InterPro" id="IPR036259">
    <property type="entry name" value="MFS_trans_sf"/>
</dbReference>
<gene>
    <name evidence="10" type="ordered locus">SACE_2337</name>
</gene>
<name>A4FC62_SACEN</name>
<organism evidence="10 11">
    <name type="scientific">Saccharopolyspora erythraea (strain ATCC 11635 / DSM 40517 / JCM 4748 / NBRC 13426 / NCIMB 8594 / NRRL 2338)</name>
    <dbReference type="NCBI Taxonomy" id="405948"/>
    <lineage>
        <taxon>Bacteria</taxon>
        <taxon>Bacillati</taxon>
        <taxon>Actinomycetota</taxon>
        <taxon>Actinomycetes</taxon>
        <taxon>Pseudonocardiales</taxon>
        <taxon>Pseudonocardiaceae</taxon>
        <taxon>Saccharopolyspora</taxon>
    </lineage>
</organism>
<evidence type="ECO:0000256" key="3">
    <source>
        <dbReference type="ARBA" id="ARBA00022448"/>
    </source>
</evidence>
<dbReference type="PROSITE" id="PS50850">
    <property type="entry name" value="MFS"/>
    <property type="match status" value="1"/>
</dbReference>
<accession>A4FC62</accession>
<reference evidence="10 11" key="1">
    <citation type="journal article" date="2007" name="Nat. Biotechnol.">
        <title>Complete genome sequence of the erythromycin-producing bacterium Saccharopolyspora erythraea NRRL23338.</title>
        <authorList>
            <person name="Oliynyk M."/>
            <person name="Samborskyy M."/>
            <person name="Lester J.B."/>
            <person name="Mironenko T."/>
            <person name="Scott N."/>
            <person name="Dickens S."/>
            <person name="Haydock S.F."/>
            <person name="Leadlay P.F."/>
        </authorList>
    </citation>
    <scope>NUCLEOTIDE SEQUENCE [LARGE SCALE GENOMIC DNA]</scope>
    <source>
        <strain evidence="11">ATCC 11635 / DSM 40517 / JCM 4748 / NBRC 13426 / NCIMB 8594 / NRRL 2338</strain>
    </source>
</reference>
<dbReference type="STRING" id="405948.SACE_2337"/>
<dbReference type="SUPFAM" id="SSF103473">
    <property type="entry name" value="MFS general substrate transporter"/>
    <property type="match status" value="1"/>
</dbReference>
<evidence type="ECO:0000256" key="8">
    <source>
        <dbReference type="SAM" id="Phobius"/>
    </source>
</evidence>
<evidence type="ECO:0000256" key="2">
    <source>
        <dbReference type="ARBA" id="ARBA00010992"/>
    </source>
</evidence>
<evidence type="ECO:0000256" key="4">
    <source>
        <dbReference type="ARBA" id="ARBA00022692"/>
    </source>
</evidence>
<evidence type="ECO:0000256" key="6">
    <source>
        <dbReference type="ARBA" id="ARBA00023136"/>
    </source>
</evidence>